<evidence type="ECO:0000313" key="1">
    <source>
        <dbReference type="EMBL" id="PVA06159.1"/>
    </source>
</evidence>
<dbReference type="RefSeq" id="WP_108641526.1">
    <property type="nucleotide sequence ID" value="NZ_QCYG01000007.1"/>
</dbReference>
<sequence length="142" mass="15562">MSELTPKDPLQAAIFHALTAFERLSEAVAATDAIVGDKLCDDLRSKLNSLRTGELTVECFSRSEVDRLNAVATSLEPAMRRETHTWVVPDECSMSGGYEETATSPLGDALRNLHFACRELADQLSQVVKIQESGQIAVVLRQ</sequence>
<reference evidence="1 2" key="1">
    <citation type="submission" date="2018-04" db="EMBL/GenBank/DDBJ databases">
        <title>Pelagivirga bohaiensis gen. nov., sp. nov., a bacterium isolated from the Bohai Sea.</title>
        <authorList>
            <person name="Ji X."/>
        </authorList>
    </citation>
    <scope>NUCLEOTIDE SEQUENCE [LARGE SCALE GENOMIC DNA]</scope>
    <source>
        <strain evidence="1 2">BH-SD16</strain>
    </source>
</reference>
<proteinExistence type="predicted"/>
<keyword evidence="2" id="KW-1185">Reference proteome</keyword>
<dbReference type="AlphaFoldDB" id="A0A2T7FVK0"/>
<accession>A0A2T7FVK0</accession>
<comment type="caution">
    <text evidence="1">The sequence shown here is derived from an EMBL/GenBank/DDBJ whole genome shotgun (WGS) entry which is preliminary data.</text>
</comment>
<dbReference type="EMBL" id="QCYG01000007">
    <property type="protein sequence ID" value="PVA06159.1"/>
    <property type="molecule type" value="Genomic_DNA"/>
</dbReference>
<evidence type="ECO:0000313" key="2">
    <source>
        <dbReference type="Proteomes" id="UP000244817"/>
    </source>
</evidence>
<organism evidence="1 2">
    <name type="scientific">Thalassorhabdomicrobium marinisediminis</name>
    <dbReference type="NCBI Taxonomy" id="2170577"/>
    <lineage>
        <taxon>Bacteria</taxon>
        <taxon>Pseudomonadati</taxon>
        <taxon>Pseudomonadota</taxon>
        <taxon>Alphaproteobacteria</taxon>
        <taxon>Rhodobacterales</taxon>
        <taxon>Paracoccaceae</taxon>
        <taxon>Thalassorhabdomicrobium</taxon>
    </lineage>
</organism>
<dbReference type="Proteomes" id="UP000244817">
    <property type="component" value="Unassembled WGS sequence"/>
</dbReference>
<gene>
    <name evidence="1" type="ORF">DC363_12710</name>
</gene>
<dbReference type="OrthoDB" id="9925127at2"/>
<protein>
    <submittedName>
        <fullName evidence="1">Uncharacterized protein</fullName>
    </submittedName>
</protein>
<name>A0A2T7FVK0_9RHOB</name>